<comment type="caution">
    <text evidence="1">The sequence shown here is derived from an EMBL/GenBank/DDBJ whole genome shotgun (WGS) entry which is preliminary data.</text>
</comment>
<organism evidence="1 2">
    <name type="scientific">Rhypophila decipiens</name>
    <dbReference type="NCBI Taxonomy" id="261697"/>
    <lineage>
        <taxon>Eukaryota</taxon>
        <taxon>Fungi</taxon>
        <taxon>Dikarya</taxon>
        <taxon>Ascomycota</taxon>
        <taxon>Pezizomycotina</taxon>
        <taxon>Sordariomycetes</taxon>
        <taxon>Sordariomycetidae</taxon>
        <taxon>Sordariales</taxon>
        <taxon>Naviculisporaceae</taxon>
        <taxon>Rhypophila</taxon>
    </lineage>
</organism>
<dbReference type="Gene3D" id="3.40.50.1820">
    <property type="entry name" value="alpha/beta hydrolase"/>
    <property type="match status" value="1"/>
</dbReference>
<sequence>MVFCVEADMTAGNPTLGDRLGDVLSERTLTPPGGRALPINYILGGHSAGGHFASVVGARLVTKGYPDLKGAILFDGVASDGFTANLQAISASGSRPVLQISARPSLTNLFNNAFEALASLGADFVGIQLVWTRYALGVAPTGGSCHIDAEGENTDIIGIIGAGCTPDDTQVDRLREFGATWARDLATGIRTATHWCADARNLDTCGREIKRLVDRTLPLAALVRNS</sequence>
<dbReference type="AlphaFoldDB" id="A0AAN6YDC2"/>
<gene>
    <name evidence="1" type="ORF">QBC37DRAFT_416721</name>
</gene>
<protein>
    <submittedName>
        <fullName evidence="1">Uncharacterized protein</fullName>
    </submittedName>
</protein>
<dbReference type="Proteomes" id="UP001301769">
    <property type="component" value="Unassembled WGS sequence"/>
</dbReference>
<reference evidence="1" key="1">
    <citation type="journal article" date="2023" name="Mol. Phylogenet. Evol.">
        <title>Genome-scale phylogeny and comparative genomics of the fungal order Sordariales.</title>
        <authorList>
            <person name="Hensen N."/>
            <person name="Bonometti L."/>
            <person name="Westerberg I."/>
            <person name="Brannstrom I.O."/>
            <person name="Guillou S."/>
            <person name="Cros-Aarteil S."/>
            <person name="Calhoun S."/>
            <person name="Haridas S."/>
            <person name="Kuo A."/>
            <person name="Mondo S."/>
            <person name="Pangilinan J."/>
            <person name="Riley R."/>
            <person name="LaButti K."/>
            <person name="Andreopoulos B."/>
            <person name="Lipzen A."/>
            <person name="Chen C."/>
            <person name="Yan M."/>
            <person name="Daum C."/>
            <person name="Ng V."/>
            <person name="Clum A."/>
            <person name="Steindorff A."/>
            <person name="Ohm R.A."/>
            <person name="Martin F."/>
            <person name="Silar P."/>
            <person name="Natvig D.O."/>
            <person name="Lalanne C."/>
            <person name="Gautier V."/>
            <person name="Ament-Velasquez S.L."/>
            <person name="Kruys A."/>
            <person name="Hutchinson M.I."/>
            <person name="Powell A.J."/>
            <person name="Barry K."/>
            <person name="Miller A.N."/>
            <person name="Grigoriev I.V."/>
            <person name="Debuchy R."/>
            <person name="Gladieux P."/>
            <person name="Hiltunen Thoren M."/>
            <person name="Johannesson H."/>
        </authorList>
    </citation>
    <scope>NUCLEOTIDE SEQUENCE</scope>
    <source>
        <strain evidence="1">PSN293</strain>
    </source>
</reference>
<accession>A0AAN6YDC2</accession>
<name>A0AAN6YDC2_9PEZI</name>
<dbReference type="EMBL" id="MU858068">
    <property type="protein sequence ID" value="KAK4216418.1"/>
    <property type="molecule type" value="Genomic_DNA"/>
</dbReference>
<keyword evidence="2" id="KW-1185">Reference proteome</keyword>
<dbReference type="InterPro" id="IPR029058">
    <property type="entry name" value="AB_hydrolase_fold"/>
</dbReference>
<evidence type="ECO:0000313" key="1">
    <source>
        <dbReference type="EMBL" id="KAK4216418.1"/>
    </source>
</evidence>
<reference evidence="1" key="2">
    <citation type="submission" date="2023-05" db="EMBL/GenBank/DDBJ databases">
        <authorList>
            <consortium name="Lawrence Berkeley National Laboratory"/>
            <person name="Steindorff A."/>
            <person name="Hensen N."/>
            <person name="Bonometti L."/>
            <person name="Westerberg I."/>
            <person name="Brannstrom I.O."/>
            <person name="Guillou S."/>
            <person name="Cros-Aarteil S."/>
            <person name="Calhoun S."/>
            <person name="Haridas S."/>
            <person name="Kuo A."/>
            <person name="Mondo S."/>
            <person name="Pangilinan J."/>
            <person name="Riley R."/>
            <person name="Labutti K."/>
            <person name="Andreopoulos B."/>
            <person name="Lipzen A."/>
            <person name="Chen C."/>
            <person name="Yanf M."/>
            <person name="Daum C."/>
            <person name="Ng V."/>
            <person name="Clum A."/>
            <person name="Ohm R."/>
            <person name="Martin F."/>
            <person name="Silar P."/>
            <person name="Natvig D."/>
            <person name="Lalanne C."/>
            <person name="Gautier V."/>
            <person name="Ament-Velasquez S.L."/>
            <person name="Kruys A."/>
            <person name="Hutchinson M.I."/>
            <person name="Powell A.J."/>
            <person name="Barry K."/>
            <person name="Miller A.N."/>
            <person name="Grigoriev I.V."/>
            <person name="Debuchy R."/>
            <person name="Gladieux P."/>
            <person name="Thoren M.H."/>
            <person name="Johannesson H."/>
        </authorList>
    </citation>
    <scope>NUCLEOTIDE SEQUENCE</scope>
    <source>
        <strain evidence="1">PSN293</strain>
    </source>
</reference>
<dbReference type="SUPFAM" id="SSF53474">
    <property type="entry name" value="alpha/beta-Hydrolases"/>
    <property type="match status" value="1"/>
</dbReference>
<proteinExistence type="predicted"/>
<evidence type="ECO:0000313" key="2">
    <source>
        <dbReference type="Proteomes" id="UP001301769"/>
    </source>
</evidence>